<keyword evidence="2 4" id="KW-0442">Lipid degradation</keyword>
<dbReference type="GO" id="GO:0016787">
    <property type="term" value="F:hydrolase activity"/>
    <property type="evidence" value="ECO:0007669"/>
    <property type="project" value="UniProtKB-UniRule"/>
</dbReference>
<dbReference type="InterPro" id="IPR016035">
    <property type="entry name" value="Acyl_Trfase/lysoPLipase"/>
</dbReference>
<keyword evidence="3 4" id="KW-0443">Lipid metabolism</keyword>
<feature type="active site" description="Nucleophile" evidence="4">
    <location>
        <position position="40"/>
    </location>
</feature>
<name>A0ABD4RKK9_9CLOT</name>
<dbReference type="SUPFAM" id="SSF52151">
    <property type="entry name" value="FabD/lysophospholipase-like"/>
    <property type="match status" value="1"/>
</dbReference>
<dbReference type="PANTHER" id="PTHR14226:SF29">
    <property type="entry name" value="NEUROPATHY TARGET ESTERASE SWS"/>
    <property type="match status" value="1"/>
</dbReference>
<keyword evidence="1 4" id="KW-0378">Hydrolase</keyword>
<evidence type="ECO:0000313" key="7">
    <source>
        <dbReference type="Proteomes" id="UP000775179"/>
    </source>
</evidence>
<comment type="caution">
    <text evidence="6">The sequence shown here is derived from an EMBL/GenBank/DDBJ whole genome shotgun (WGS) entry which is preliminary data.</text>
</comment>
<evidence type="ECO:0000259" key="5">
    <source>
        <dbReference type="PROSITE" id="PS51635"/>
    </source>
</evidence>
<proteinExistence type="predicted"/>
<dbReference type="RefSeq" id="WP_021874668.1">
    <property type="nucleotide sequence ID" value="NZ_CP018624.1"/>
</dbReference>
<feature type="short sequence motif" description="GXGXXG" evidence="4">
    <location>
        <begin position="9"/>
        <end position="14"/>
    </location>
</feature>
<accession>A0ABD4RKK9</accession>
<sequence length="295" mass="33330">MRIGLVLSGGGARGAYQIGVWKALKELKIDKHIKVISGTSIGALNSILFMNGNIELAEEVWNTINSNEILPINEIDLKIRKTLLDVGMKNIKFIKKHMPKIISGGNISREGLNKIIDKLDLSFINNSKIRCYITCTDIESLKAKYFLINDYNIDEIKNILLATSAIPIIYDKQKVEDGEYLDGGIVDNVPIKAIYEENCDIIIIVHLSKISEIDKREFKKADIIEIIPSIIEDGAINGVLEFDSKIAKERMAIGYEDTINLINPMVKLIRYLDIEENNNTKPKENIISKIKRLFK</sequence>
<organism evidence="6 7">
    <name type="scientific">Clostridium chauvoei</name>
    <dbReference type="NCBI Taxonomy" id="46867"/>
    <lineage>
        <taxon>Bacteria</taxon>
        <taxon>Bacillati</taxon>
        <taxon>Bacillota</taxon>
        <taxon>Clostridia</taxon>
        <taxon>Eubacteriales</taxon>
        <taxon>Clostridiaceae</taxon>
        <taxon>Clostridium</taxon>
    </lineage>
</organism>
<dbReference type="KEGG" id="cchv:BTM20_01650"/>
<dbReference type="EMBL" id="JAIFTX010000048">
    <property type="protein sequence ID" value="MBX7291911.1"/>
    <property type="molecule type" value="Genomic_DNA"/>
</dbReference>
<dbReference type="PROSITE" id="PS51635">
    <property type="entry name" value="PNPLA"/>
    <property type="match status" value="1"/>
</dbReference>
<feature type="short sequence motif" description="GXSXG" evidence="4">
    <location>
        <begin position="38"/>
        <end position="42"/>
    </location>
</feature>
<dbReference type="Pfam" id="PF01734">
    <property type="entry name" value="Patatin"/>
    <property type="match status" value="1"/>
</dbReference>
<evidence type="ECO:0000256" key="1">
    <source>
        <dbReference type="ARBA" id="ARBA00022801"/>
    </source>
</evidence>
<evidence type="ECO:0000256" key="3">
    <source>
        <dbReference type="ARBA" id="ARBA00023098"/>
    </source>
</evidence>
<evidence type="ECO:0000256" key="4">
    <source>
        <dbReference type="PROSITE-ProRule" id="PRU01161"/>
    </source>
</evidence>
<dbReference type="GO" id="GO:0016042">
    <property type="term" value="P:lipid catabolic process"/>
    <property type="evidence" value="ECO:0007669"/>
    <property type="project" value="UniProtKB-UniRule"/>
</dbReference>
<dbReference type="Gene3D" id="3.40.1090.10">
    <property type="entry name" value="Cytosolic phospholipase A2 catalytic domain"/>
    <property type="match status" value="2"/>
</dbReference>
<feature type="active site" description="Proton acceptor" evidence="4">
    <location>
        <position position="182"/>
    </location>
</feature>
<dbReference type="InterPro" id="IPR050301">
    <property type="entry name" value="NTE"/>
</dbReference>
<protein>
    <submittedName>
        <fullName evidence="6">Patatin-like phospholipase family protein</fullName>
    </submittedName>
</protein>
<dbReference type="Proteomes" id="UP000775179">
    <property type="component" value="Unassembled WGS sequence"/>
</dbReference>
<dbReference type="InterPro" id="IPR002641">
    <property type="entry name" value="PNPLA_dom"/>
</dbReference>
<evidence type="ECO:0000313" key="6">
    <source>
        <dbReference type="EMBL" id="MBX7291911.1"/>
    </source>
</evidence>
<dbReference type="PANTHER" id="PTHR14226">
    <property type="entry name" value="NEUROPATHY TARGET ESTERASE/SWISS CHEESE D.MELANOGASTER"/>
    <property type="match status" value="1"/>
</dbReference>
<gene>
    <name evidence="6" type="ORF">K4H94_13080</name>
</gene>
<feature type="short sequence motif" description="DGA/G" evidence="4">
    <location>
        <begin position="182"/>
        <end position="184"/>
    </location>
</feature>
<dbReference type="AlphaFoldDB" id="A0ABD4RKK9"/>
<evidence type="ECO:0000256" key="2">
    <source>
        <dbReference type="ARBA" id="ARBA00022963"/>
    </source>
</evidence>
<dbReference type="GeneID" id="66300551"/>
<feature type="domain" description="PNPLA" evidence="5">
    <location>
        <begin position="5"/>
        <end position="195"/>
    </location>
</feature>
<reference evidence="6 7" key="1">
    <citation type="submission" date="2021-08" db="EMBL/GenBank/DDBJ databases">
        <title>Genome sequence analysis of Clostridium chauvoei strains of European origin and evaluation of typing options for outbreak investigations.</title>
        <authorList>
            <person name="Abdel-Glil M."/>
            <person name="Thomas P."/>
            <person name="Seyboldt C."/>
        </authorList>
    </citation>
    <scope>NUCLEOTIDE SEQUENCE [LARGE SCALE GENOMIC DNA]</scope>
    <source>
        <strain evidence="6 7">S0260-09</strain>
    </source>
</reference>